<keyword evidence="1" id="KW-0547">Nucleotide-binding</keyword>
<dbReference type="InterPro" id="IPR041222">
    <property type="entry name" value="PriA_3primeBD"/>
</dbReference>
<dbReference type="GO" id="GO:0003677">
    <property type="term" value="F:DNA binding"/>
    <property type="evidence" value="ECO:0007669"/>
    <property type="project" value="UniProtKB-KW"/>
</dbReference>
<evidence type="ECO:0000313" key="6">
    <source>
        <dbReference type="Proteomes" id="UP000824005"/>
    </source>
</evidence>
<dbReference type="GO" id="GO:0043138">
    <property type="term" value="F:3'-5' DNA helicase activity"/>
    <property type="evidence" value="ECO:0007669"/>
    <property type="project" value="TreeGrafter"/>
</dbReference>
<accession>A0A9D2CAL0</accession>
<feature type="domain" description="Primosomal protein N' 3' DNA-binding" evidence="4">
    <location>
        <begin position="8"/>
        <end position="88"/>
    </location>
</feature>
<evidence type="ECO:0000256" key="3">
    <source>
        <dbReference type="ARBA" id="ARBA00023125"/>
    </source>
</evidence>
<evidence type="ECO:0000313" key="5">
    <source>
        <dbReference type="EMBL" id="HIY66994.1"/>
    </source>
</evidence>
<dbReference type="PANTHER" id="PTHR30580">
    <property type="entry name" value="PRIMOSOMAL PROTEIN N"/>
    <property type="match status" value="1"/>
</dbReference>
<sequence>MAASVARVLLDSRLPQLDRLLDFRVPEALQDDIAQGVRVRVPLRGGRLAAGYVAELTDASDYAGELEDIERVVSPTVALHPEVLELAR</sequence>
<reference evidence="5" key="1">
    <citation type="journal article" date="2021" name="PeerJ">
        <title>Extensive microbial diversity within the chicken gut microbiome revealed by metagenomics and culture.</title>
        <authorList>
            <person name="Gilroy R."/>
            <person name="Ravi A."/>
            <person name="Getino M."/>
            <person name="Pursley I."/>
            <person name="Horton D.L."/>
            <person name="Alikhan N.F."/>
            <person name="Baker D."/>
            <person name="Gharbi K."/>
            <person name="Hall N."/>
            <person name="Watson M."/>
            <person name="Adriaenssens E.M."/>
            <person name="Foster-Nyarko E."/>
            <person name="Jarju S."/>
            <person name="Secka A."/>
            <person name="Antonio M."/>
            <person name="Oren A."/>
            <person name="Chaudhuri R.R."/>
            <person name="La Ragione R."/>
            <person name="Hildebrand F."/>
            <person name="Pallen M.J."/>
        </authorList>
    </citation>
    <scope>NUCLEOTIDE SEQUENCE</scope>
    <source>
        <strain evidence="5">ChiGjej1B1-98</strain>
    </source>
</reference>
<keyword evidence="3" id="KW-0238">DNA-binding</keyword>
<dbReference type="AlphaFoldDB" id="A0A9D2CAL0"/>
<evidence type="ECO:0000259" key="4">
    <source>
        <dbReference type="Pfam" id="PF17764"/>
    </source>
</evidence>
<keyword evidence="2" id="KW-0067">ATP-binding</keyword>
<evidence type="ECO:0000256" key="1">
    <source>
        <dbReference type="ARBA" id="ARBA00022741"/>
    </source>
</evidence>
<evidence type="ECO:0000256" key="2">
    <source>
        <dbReference type="ARBA" id="ARBA00022840"/>
    </source>
</evidence>
<feature type="non-terminal residue" evidence="5">
    <location>
        <position position="88"/>
    </location>
</feature>
<dbReference type="GO" id="GO:0006310">
    <property type="term" value="P:DNA recombination"/>
    <property type="evidence" value="ECO:0007669"/>
    <property type="project" value="TreeGrafter"/>
</dbReference>
<protein>
    <submittedName>
        <fullName evidence="5">Primosomal protein N</fullName>
    </submittedName>
</protein>
<dbReference type="EMBL" id="DXDC01000364">
    <property type="protein sequence ID" value="HIY66994.1"/>
    <property type="molecule type" value="Genomic_DNA"/>
</dbReference>
<reference evidence="5" key="2">
    <citation type="submission" date="2021-04" db="EMBL/GenBank/DDBJ databases">
        <authorList>
            <person name="Gilroy R."/>
        </authorList>
    </citation>
    <scope>NUCLEOTIDE SEQUENCE</scope>
    <source>
        <strain evidence="5">ChiGjej1B1-98</strain>
    </source>
</reference>
<comment type="caution">
    <text evidence="5">The sequence shown here is derived from an EMBL/GenBank/DDBJ whole genome shotgun (WGS) entry which is preliminary data.</text>
</comment>
<dbReference type="Gene3D" id="3.40.1440.60">
    <property type="entry name" value="PriA, 3(prime) DNA-binding domain"/>
    <property type="match status" value="1"/>
</dbReference>
<dbReference type="Proteomes" id="UP000824005">
    <property type="component" value="Unassembled WGS sequence"/>
</dbReference>
<dbReference type="PANTHER" id="PTHR30580:SF0">
    <property type="entry name" value="PRIMOSOMAL PROTEIN N"/>
    <property type="match status" value="1"/>
</dbReference>
<organism evidence="5 6">
    <name type="scientific">Candidatus Agrococcus pullicola</name>
    <dbReference type="NCBI Taxonomy" id="2838429"/>
    <lineage>
        <taxon>Bacteria</taxon>
        <taxon>Bacillati</taxon>
        <taxon>Actinomycetota</taxon>
        <taxon>Actinomycetes</taxon>
        <taxon>Micrococcales</taxon>
        <taxon>Microbacteriaceae</taxon>
        <taxon>Agrococcus</taxon>
    </lineage>
</organism>
<dbReference type="GO" id="GO:0006270">
    <property type="term" value="P:DNA replication initiation"/>
    <property type="evidence" value="ECO:0007669"/>
    <property type="project" value="TreeGrafter"/>
</dbReference>
<dbReference type="InterPro" id="IPR042115">
    <property type="entry name" value="PriA_3primeBD_sf"/>
</dbReference>
<dbReference type="Pfam" id="PF17764">
    <property type="entry name" value="PriA_3primeBD"/>
    <property type="match status" value="1"/>
</dbReference>
<gene>
    <name evidence="5" type="ORF">H9830_12040</name>
</gene>
<dbReference type="GO" id="GO:0005524">
    <property type="term" value="F:ATP binding"/>
    <property type="evidence" value="ECO:0007669"/>
    <property type="project" value="UniProtKB-KW"/>
</dbReference>
<proteinExistence type="predicted"/>
<name>A0A9D2CAL0_9MICO</name>
<dbReference type="GO" id="GO:0006302">
    <property type="term" value="P:double-strand break repair"/>
    <property type="evidence" value="ECO:0007669"/>
    <property type="project" value="TreeGrafter"/>
</dbReference>